<comment type="similarity">
    <text evidence="1">Belongs to the universal stress protein A family.</text>
</comment>
<dbReference type="RefSeq" id="WP_379087033.1">
    <property type="nucleotide sequence ID" value="NZ_JBHTJO010000001.1"/>
</dbReference>
<dbReference type="Proteomes" id="UP001597102">
    <property type="component" value="Unassembled WGS sequence"/>
</dbReference>
<dbReference type="PRINTS" id="PR01438">
    <property type="entry name" value="UNVRSLSTRESS"/>
</dbReference>
<feature type="domain" description="UspA" evidence="2">
    <location>
        <begin position="154"/>
        <end position="277"/>
    </location>
</feature>
<keyword evidence="4" id="KW-1185">Reference proteome</keyword>
<dbReference type="SUPFAM" id="SSF52402">
    <property type="entry name" value="Adenine nucleotide alpha hydrolases-like"/>
    <property type="match status" value="2"/>
</dbReference>
<dbReference type="CDD" id="cd00293">
    <property type="entry name" value="USP-like"/>
    <property type="match status" value="1"/>
</dbReference>
<dbReference type="PANTHER" id="PTHR46268:SF15">
    <property type="entry name" value="UNIVERSAL STRESS PROTEIN HP_0031"/>
    <property type="match status" value="1"/>
</dbReference>
<dbReference type="InterPro" id="IPR006016">
    <property type="entry name" value="UspA"/>
</dbReference>
<proteinExistence type="inferred from homology"/>
<evidence type="ECO:0000256" key="1">
    <source>
        <dbReference type="ARBA" id="ARBA00008791"/>
    </source>
</evidence>
<evidence type="ECO:0000313" key="3">
    <source>
        <dbReference type="EMBL" id="MFD0986596.1"/>
    </source>
</evidence>
<dbReference type="PANTHER" id="PTHR46268">
    <property type="entry name" value="STRESS RESPONSE PROTEIN NHAX"/>
    <property type="match status" value="1"/>
</dbReference>
<dbReference type="Gene3D" id="3.40.50.12370">
    <property type="match status" value="1"/>
</dbReference>
<protein>
    <submittedName>
        <fullName evidence="3">Universal stress protein</fullName>
    </submittedName>
</protein>
<evidence type="ECO:0000313" key="4">
    <source>
        <dbReference type="Proteomes" id="UP001597102"/>
    </source>
</evidence>
<organism evidence="3 4">
    <name type="scientific">Methyloligella solikamskensis</name>
    <dbReference type="NCBI Taxonomy" id="1177756"/>
    <lineage>
        <taxon>Bacteria</taxon>
        <taxon>Pseudomonadati</taxon>
        <taxon>Pseudomonadota</taxon>
        <taxon>Alphaproteobacteria</taxon>
        <taxon>Hyphomicrobiales</taxon>
        <taxon>Hyphomicrobiaceae</taxon>
        <taxon>Methyloligella</taxon>
    </lineage>
</organism>
<comment type="caution">
    <text evidence="3">The sequence shown here is derived from an EMBL/GenBank/DDBJ whole genome shotgun (WGS) entry which is preliminary data.</text>
</comment>
<reference evidence="4" key="1">
    <citation type="journal article" date="2019" name="Int. J. Syst. Evol. Microbiol.">
        <title>The Global Catalogue of Microorganisms (GCM) 10K type strain sequencing project: providing services to taxonomists for standard genome sequencing and annotation.</title>
        <authorList>
            <consortium name="The Broad Institute Genomics Platform"/>
            <consortium name="The Broad Institute Genome Sequencing Center for Infectious Disease"/>
            <person name="Wu L."/>
            <person name="Ma J."/>
        </authorList>
    </citation>
    <scope>NUCLEOTIDE SEQUENCE [LARGE SCALE GENOMIC DNA]</scope>
    <source>
        <strain evidence="4">CCUG 61697</strain>
    </source>
</reference>
<dbReference type="Pfam" id="PF00582">
    <property type="entry name" value="Usp"/>
    <property type="match status" value="1"/>
</dbReference>
<name>A0ABW3J8J2_9HYPH</name>
<gene>
    <name evidence="3" type="ORF">ACFQ2F_05750</name>
</gene>
<evidence type="ECO:0000259" key="2">
    <source>
        <dbReference type="Pfam" id="PF00582"/>
    </source>
</evidence>
<sequence>MEGYQEILVHMPLAGGDATLRVGVEIAKQDEAHLTGVASLPESAMLRTVTKTPFMNPSEEEIAKVSDAEAREAKAAEKRFTEAADAAGVTHSWMIGEGDSADVLLQACRLQDLVVVEQSTPGADLLWGPAVQMALSGYPTLVVPKKWDGPVARKHAIVAWNGSVQAAAALRKAMPLLKHTEEVTLLVGPSQETLPDTLRVPAPDPLAYMKRHGVNATKYDKQIPGADAGAQILKIAEEKSADLIVMGAFGRSRFREWVLGGATRHVMANSKIPALMAH</sequence>
<accession>A0ABW3J8J2</accession>
<dbReference type="EMBL" id="JBHTJO010000001">
    <property type="protein sequence ID" value="MFD0986596.1"/>
    <property type="molecule type" value="Genomic_DNA"/>
</dbReference>
<dbReference type="InterPro" id="IPR006015">
    <property type="entry name" value="Universal_stress_UspA"/>
</dbReference>